<dbReference type="InterPro" id="IPR013083">
    <property type="entry name" value="Znf_RING/FYVE/PHD"/>
</dbReference>
<accession>A0A8K0RGM7</accession>
<evidence type="ECO:0000259" key="3">
    <source>
        <dbReference type="PROSITE" id="PS50089"/>
    </source>
</evidence>
<evidence type="ECO:0000313" key="4">
    <source>
        <dbReference type="EMBL" id="KAH7094978.1"/>
    </source>
</evidence>
<dbReference type="SUPFAM" id="SSF57850">
    <property type="entry name" value="RING/U-box"/>
    <property type="match status" value="1"/>
</dbReference>
<evidence type="ECO:0000313" key="5">
    <source>
        <dbReference type="Proteomes" id="UP000813461"/>
    </source>
</evidence>
<keyword evidence="5" id="KW-1185">Reference proteome</keyword>
<feature type="compositionally biased region" description="Basic residues" evidence="2">
    <location>
        <begin position="326"/>
        <end position="344"/>
    </location>
</feature>
<dbReference type="Gene3D" id="3.30.40.10">
    <property type="entry name" value="Zinc/RING finger domain, C3HC4 (zinc finger)"/>
    <property type="match status" value="1"/>
</dbReference>
<comment type="caution">
    <text evidence="4">The sequence shown here is derived from an EMBL/GenBank/DDBJ whole genome shotgun (WGS) entry which is preliminary data.</text>
</comment>
<keyword evidence="1" id="KW-0863">Zinc-finger</keyword>
<dbReference type="AlphaFoldDB" id="A0A8K0RGM7"/>
<dbReference type="InterPro" id="IPR001841">
    <property type="entry name" value="Znf_RING"/>
</dbReference>
<reference evidence="4" key="1">
    <citation type="journal article" date="2021" name="Nat. Commun.">
        <title>Genetic determinants of endophytism in the Arabidopsis root mycobiome.</title>
        <authorList>
            <person name="Mesny F."/>
            <person name="Miyauchi S."/>
            <person name="Thiergart T."/>
            <person name="Pickel B."/>
            <person name="Atanasova L."/>
            <person name="Karlsson M."/>
            <person name="Huettel B."/>
            <person name="Barry K.W."/>
            <person name="Haridas S."/>
            <person name="Chen C."/>
            <person name="Bauer D."/>
            <person name="Andreopoulos W."/>
            <person name="Pangilinan J."/>
            <person name="LaButti K."/>
            <person name="Riley R."/>
            <person name="Lipzen A."/>
            <person name="Clum A."/>
            <person name="Drula E."/>
            <person name="Henrissat B."/>
            <person name="Kohler A."/>
            <person name="Grigoriev I.V."/>
            <person name="Martin F.M."/>
            <person name="Hacquard S."/>
        </authorList>
    </citation>
    <scope>NUCLEOTIDE SEQUENCE</scope>
    <source>
        <strain evidence="4">MPI-SDFR-AT-0120</strain>
    </source>
</reference>
<keyword evidence="1" id="KW-0862">Zinc</keyword>
<feature type="domain" description="RING-type" evidence="3">
    <location>
        <begin position="89"/>
        <end position="141"/>
    </location>
</feature>
<organism evidence="4 5">
    <name type="scientific">Paraphoma chrysanthemicola</name>
    <dbReference type="NCBI Taxonomy" id="798071"/>
    <lineage>
        <taxon>Eukaryota</taxon>
        <taxon>Fungi</taxon>
        <taxon>Dikarya</taxon>
        <taxon>Ascomycota</taxon>
        <taxon>Pezizomycotina</taxon>
        <taxon>Dothideomycetes</taxon>
        <taxon>Pleosporomycetidae</taxon>
        <taxon>Pleosporales</taxon>
        <taxon>Pleosporineae</taxon>
        <taxon>Phaeosphaeriaceae</taxon>
        <taxon>Paraphoma</taxon>
    </lineage>
</organism>
<dbReference type="GO" id="GO:0061630">
    <property type="term" value="F:ubiquitin protein ligase activity"/>
    <property type="evidence" value="ECO:0007669"/>
    <property type="project" value="InterPro"/>
</dbReference>
<sequence length="380" mass="42827">MTASKGRGTALKLGPIRYAPYTQRYLHLTELTGPSIGSKIVRFKVRNIDRRFAVHEDLICRTSTLFKTHLQQNRKTLALTPAPGSEEECCVCQDDLNPTMKDITYCMTCGQNIHDTCIEQWKQSCHANALDRTAPTCPMCRAPWKNEPLLKHLTIDTPLDPEAVQTYLDYLYSGTLSIRPTLSRKTDAFNVFLLKCWAVSLALSDTSFKHTVIRTFFTEATARFWTESVKWAFAEGHADQEIRDFVVEVFMAFVDGGWFSRESGKWDGAFVKACADRALEGWVGRKGYRDVRREWLARVDGRDGSEDLEEVKFELRDKISETKGKGAGKKRKAVGGGLRSRKRVQSGAADESGASGLEASGLAWEEFDDWDLSRFVGARP</sequence>
<feature type="region of interest" description="Disordered" evidence="2">
    <location>
        <begin position="323"/>
        <end position="357"/>
    </location>
</feature>
<dbReference type="PANTHER" id="PTHR21540:SF0">
    <property type="entry name" value="PHD FAMILY PROTEIN"/>
    <property type="match status" value="1"/>
</dbReference>
<evidence type="ECO:0000256" key="2">
    <source>
        <dbReference type="SAM" id="MobiDB-lite"/>
    </source>
</evidence>
<dbReference type="Proteomes" id="UP000813461">
    <property type="component" value="Unassembled WGS sequence"/>
</dbReference>
<gene>
    <name evidence="4" type="ORF">FB567DRAFT_16924</name>
</gene>
<name>A0A8K0RGM7_9PLEO</name>
<keyword evidence="1" id="KW-0479">Metal-binding</keyword>
<proteinExistence type="predicted"/>
<dbReference type="PROSITE" id="PS50089">
    <property type="entry name" value="ZF_RING_2"/>
    <property type="match status" value="1"/>
</dbReference>
<dbReference type="EMBL" id="JAGMVJ010000001">
    <property type="protein sequence ID" value="KAH7094978.1"/>
    <property type="molecule type" value="Genomic_DNA"/>
</dbReference>
<dbReference type="OrthoDB" id="2122982at2759"/>
<protein>
    <recommendedName>
        <fullName evidence="3">RING-type domain-containing protein</fullName>
    </recommendedName>
</protein>
<dbReference type="GO" id="GO:0008270">
    <property type="term" value="F:zinc ion binding"/>
    <property type="evidence" value="ECO:0007669"/>
    <property type="project" value="UniProtKB-KW"/>
</dbReference>
<dbReference type="PANTHER" id="PTHR21540">
    <property type="entry name" value="RING FINGER AND SWIM DOMAIN-CONTAINING PROTEIN 2"/>
    <property type="match status" value="1"/>
</dbReference>
<dbReference type="InterPro" id="IPR039903">
    <property type="entry name" value="Zswim2"/>
</dbReference>
<evidence type="ECO:0000256" key="1">
    <source>
        <dbReference type="PROSITE-ProRule" id="PRU00175"/>
    </source>
</evidence>